<dbReference type="PROSITE" id="PS00098">
    <property type="entry name" value="THIOLASE_1"/>
    <property type="match status" value="1"/>
</dbReference>
<evidence type="ECO:0000256" key="4">
    <source>
        <dbReference type="ARBA" id="ARBA00022475"/>
    </source>
</evidence>
<dbReference type="AlphaFoldDB" id="A0A538U5R4"/>
<dbReference type="SUPFAM" id="SSF53901">
    <property type="entry name" value="Thiolase-like"/>
    <property type="match status" value="2"/>
</dbReference>
<keyword evidence="5" id="KW-0997">Cell inner membrane</keyword>
<gene>
    <name evidence="15" type="ORF">E6K81_10580</name>
</gene>
<reference evidence="15 16" key="1">
    <citation type="journal article" date="2019" name="Nat. Microbiol.">
        <title>Mediterranean grassland soil C-N compound turnover is dependent on rainfall and depth, and is mediated by genomically divergent microorganisms.</title>
        <authorList>
            <person name="Diamond S."/>
            <person name="Andeer P.F."/>
            <person name="Li Z."/>
            <person name="Crits-Christoph A."/>
            <person name="Burstein D."/>
            <person name="Anantharaman K."/>
            <person name="Lane K.R."/>
            <person name="Thomas B.C."/>
            <person name="Pan C."/>
            <person name="Northen T.R."/>
            <person name="Banfield J.F."/>
        </authorList>
    </citation>
    <scope>NUCLEOTIDE SEQUENCE [LARGE SCALE GENOMIC DNA]</scope>
    <source>
        <strain evidence="15">WS_11</strain>
    </source>
</reference>
<evidence type="ECO:0000256" key="3">
    <source>
        <dbReference type="ARBA" id="ARBA00022458"/>
    </source>
</evidence>
<keyword evidence="8" id="KW-1133">Transmembrane helix</keyword>
<evidence type="ECO:0000256" key="2">
    <source>
        <dbReference type="ARBA" id="ARBA00008467"/>
    </source>
</evidence>
<dbReference type="PROSITE" id="PS00606">
    <property type="entry name" value="KS3_1"/>
    <property type="match status" value="1"/>
</dbReference>
<evidence type="ECO:0000256" key="8">
    <source>
        <dbReference type="ARBA" id="ARBA00022989"/>
    </source>
</evidence>
<dbReference type="GO" id="GO:0004315">
    <property type="term" value="F:3-oxoacyl-[acyl-carrier-protein] synthase activity"/>
    <property type="evidence" value="ECO:0007669"/>
    <property type="project" value="InterPro"/>
</dbReference>
<evidence type="ECO:0000256" key="11">
    <source>
        <dbReference type="ARBA" id="ARBA00039445"/>
    </source>
</evidence>
<organism evidence="15 16">
    <name type="scientific">Eiseniibacteriota bacterium</name>
    <dbReference type="NCBI Taxonomy" id="2212470"/>
    <lineage>
        <taxon>Bacteria</taxon>
        <taxon>Candidatus Eiseniibacteriota</taxon>
    </lineage>
</organism>
<dbReference type="Proteomes" id="UP000319771">
    <property type="component" value="Unassembled WGS sequence"/>
</dbReference>
<sequence>MRRVVVTGLGCISALGPTAREFWSALCEGRSGFEPLQGVAPGSLRFAHGAQVRGFDPAAHFEPRQVELLDRFAQFALVSAREAVRDAGLEWTPALKERAAVIVGSAIGGQGSQDAQFVELYRRNRDRVHPLTIPRVMSCAGASHIAMELGLTGPTFSVSSACSSASHAIGQALWMLRGGQADVALAGGSEAPFGFGSLKAWEAMRVIAPDTCRPFSRDRKGMILGEGGAMLVLEPLEAARARGARIYAELAGAGFSADAHHITQPAVAGPARAMRAALADGGLTPETIGYVNAHGTGTLGNDPVEARAIHEVFGVRAPALATSSTKSLHGHALGAAGALEAVATVLALHHGVLPPTANFTTPDPECDLDVVPNQARASRVEAALSNSFAFGGLNAVLAFRAP</sequence>
<evidence type="ECO:0000256" key="13">
    <source>
        <dbReference type="RuleBase" id="RU003694"/>
    </source>
</evidence>
<evidence type="ECO:0000313" key="15">
    <source>
        <dbReference type="EMBL" id="TMQ71230.1"/>
    </source>
</evidence>
<proteinExistence type="inferred from homology"/>
<evidence type="ECO:0000259" key="14">
    <source>
        <dbReference type="PROSITE" id="PS52004"/>
    </source>
</evidence>
<feature type="domain" description="Ketosynthase family 3 (KS3)" evidence="14">
    <location>
        <begin position="1"/>
        <end position="401"/>
    </location>
</feature>
<dbReference type="GO" id="GO:0005886">
    <property type="term" value="C:plasma membrane"/>
    <property type="evidence" value="ECO:0007669"/>
    <property type="project" value="UniProtKB-SubCell"/>
</dbReference>
<keyword evidence="9" id="KW-0472">Membrane</keyword>
<evidence type="ECO:0000256" key="9">
    <source>
        <dbReference type="ARBA" id="ARBA00023136"/>
    </source>
</evidence>
<accession>A0A538U5R4</accession>
<dbReference type="PANTHER" id="PTHR11712:SF352">
    <property type="entry name" value="3-OXOACYL-[ACYL-CARRIER-PROTEIN] SYNTHASE"/>
    <property type="match status" value="1"/>
</dbReference>
<evidence type="ECO:0000313" key="16">
    <source>
        <dbReference type="Proteomes" id="UP000319771"/>
    </source>
</evidence>
<dbReference type="Pfam" id="PF02801">
    <property type="entry name" value="Ketoacyl-synt_C"/>
    <property type="match status" value="1"/>
</dbReference>
<protein>
    <recommendedName>
        <fullName evidence="11">Nodulation protein E</fullName>
    </recommendedName>
    <alternativeName>
        <fullName evidence="12">Host-specificity of nodulation protein B</fullName>
    </alternativeName>
</protein>
<keyword evidence="3" id="KW-0536">Nodulation</keyword>
<keyword evidence="7" id="KW-0812">Transmembrane</keyword>
<name>A0A538U5R4_UNCEI</name>
<evidence type="ECO:0000256" key="6">
    <source>
        <dbReference type="ARBA" id="ARBA00022679"/>
    </source>
</evidence>
<dbReference type="GO" id="GO:0006633">
    <property type="term" value="P:fatty acid biosynthetic process"/>
    <property type="evidence" value="ECO:0007669"/>
    <property type="project" value="InterPro"/>
</dbReference>
<evidence type="ECO:0000256" key="5">
    <source>
        <dbReference type="ARBA" id="ARBA00022519"/>
    </source>
</evidence>
<dbReference type="Pfam" id="PF00109">
    <property type="entry name" value="ketoacyl-synt"/>
    <property type="match status" value="1"/>
</dbReference>
<dbReference type="InterPro" id="IPR020841">
    <property type="entry name" value="PKS_Beta-ketoAc_synthase_dom"/>
</dbReference>
<evidence type="ECO:0000256" key="12">
    <source>
        <dbReference type="ARBA" id="ARBA00041756"/>
    </source>
</evidence>
<dbReference type="SMART" id="SM00825">
    <property type="entry name" value="PKS_KS"/>
    <property type="match status" value="1"/>
</dbReference>
<comment type="subcellular location">
    <subcellularLocation>
        <location evidence="1">Cell inner membrane</location>
    </subcellularLocation>
</comment>
<dbReference type="PROSITE" id="PS52004">
    <property type="entry name" value="KS3_2"/>
    <property type="match status" value="1"/>
</dbReference>
<dbReference type="InterPro" id="IPR014030">
    <property type="entry name" value="Ketoacyl_synth_N"/>
</dbReference>
<dbReference type="PANTHER" id="PTHR11712">
    <property type="entry name" value="POLYKETIDE SYNTHASE-RELATED"/>
    <property type="match status" value="1"/>
</dbReference>
<comment type="function">
    <text evidence="10">Proposed to synthesize NOD factor fatty acyl chain. Involved in the synthesis of a highly unsaturated fatty acid moiety, which forms part of a lipo-oligosaccharide that is responsible for host specificity.</text>
</comment>
<dbReference type="InterPro" id="IPR018201">
    <property type="entry name" value="Ketoacyl_synth_AS"/>
</dbReference>
<dbReference type="NCBIfam" id="NF005589">
    <property type="entry name" value="PRK07314.1"/>
    <property type="match status" value="1"/>
</dbReference>
<evidence type="ECO:0000256" key="1">
    <source>
        <dbReference type="ARBA" id="ARBA00004533"/>
    </source>
</evidence>
<dbReference type="InterPro" id="IPR000794">
    <property type="entry name" value="Beta-ketoacyl_synthase"/>
</dbReference>
<dbReference type="InterPro" id="IPR020615">
    <property type="entry name" value="Thiolase_acyl_enz_int_AS"/>
</dbReference>
<keyword evidence="6 13" id="KW-0808">Transferase</keyword>
<evidence type="ECO:0000256" key="7">
    <source>
        <dbReference type="ARBA" id="ARBA00022692"/>
    </source>
</evidence>
<evidence type="ECO:0000256" key="10">
    <source>
        <dbReference type="ARBA" id="ARBA00037576"/>
    </source>
</evidence>
<keyword evidence="4" id="KW-1003">Cell membrane</keyword>
<comment type="similarity">
    <text evidence="2 13">Belongs to the thiolase-like superfamily. Beta-ketoacyl-ACP synthases family.</text>
</comment>
<dbReference type="EMBL" id="VBPB01000177">
    <property type="protein sequence ID" value="TMQ71230.1"/>
    <property type="molecule type" value="Genomic_DNA"/>
</dbReference>
<dbReference type="CDD" id="cd00834">
    <property type="entry name" value="KAS_I_II"/>
    <property type="match status" value="1"/>
</dbReference>
<dbReference type="InterPro" id="IPR016039">
    <property type="entry name" value="Thiolase-like"/>
</dbReference>
<dbReference type="Gene3D" id="3.40.47.10">
    <property type="match status" value="2"/>
</dbReference>
<dbReference type="InterPro" id="IPR014031">
    <property type="entry name" value="Ketoacyl_synth_C"/>
</dbReference>
<comment type="caution">
    <text evidence="15">The sequence shown here is derived from an EMBL/GenBank/DDBJ whole genome shotgun (WGS) entry which is preliminary data.</text>
</comment>